<dbReference type="GO" id="GO:0019556">
    <property type="term" value="P:L-histidine catabolic process to glutamate and formamide"/>
    <property type="evidence" value="ECO:0007669"/>
    <property type="project" value="UniProtKB-UniRule"/>
</dbReference>
<dbReference type="GO" id="GO:0019557">
    <property type="term" value="P:L-histidine catabolic process to glutamate and formate"/>
    <property type="evidence" value="ECO:0007669"/>
    <property type="project" value="UniProtKB-UniPathway"/>
</dbReference>
<comment type="catalytic activity">
    <reaction evidence="7">
        <text>4-imidazolone-5-propanoate + H2O = N-formimidoyl-L-glutamate</text>
        <dbReference type="Rhea" id="RHEA:23660"/>
        <dbReference type="ChEBI" id="CHEBI:15377"/>
        <dbReference type="ChEBI" id="CHEBI:58928"/>
        <dbReference type="ChEBI" id="CHEBI:77893"/>
        <dbReference type="EC" id="3.5.2.7"/>
    </reaction>
</comment>
<feature type="binding site" evidence="7">
    <location>
        <position position="90"/>
    </location>
    <ligand>
        <name>Fe(3+)</name>
        <dbReference type="ChEBI" id="CHEBI:29034"/>
    </ligand>
</feature>
<name>A0A3D9S769_9BACL</name>
<comment type="function">
    <text evidence="7">Catalyzes the hydrolytic cleavage of the carbon-nitrogen bond in imidazolone-5-propanoate to yield N-formimidoyl-L-glutamate. It is the third step in the universal histidine degradation pathway.</text>
</comment>
<feature type="domain" description="Amidohydrolase-related" evidence="8">
    <location>
        <begin position="81"/>
        <end position="421"/>
    </location>
</feature>
<evidence type="ECO:0000256" key="3">
    <source>
        <dbReference type="ARBA" id="ARBA00022801"/>
    </source>
</evidence>
<dbReference type="InterPro" id="IPR032466">
    <property type="entry name" value="Metal_Hydrolase"/>
</dbReference>
<evidence type="ECO:0000313" key="10">
    <source>
        <dbReference type="Proteomes" id="UP000256304"/>
    </source>
</evidence>
<feature type="binding site" evidence="7">
    <location>
        <position position="162"/>
    </location>
    <ligand>
        <name>4-imidazolone-5-propanoate</name>
        <dbReference type="ChEBI" id="CHEBI:77893"/>
    </ligand>
</feature>
<dbReference type="HAMAP" id="MF_00372">
    <property type="entry name" value="HutI"/>
    <property type="match status" value="1"/>
</dbReference>
<dbReference type="OrthoDB" id="9776455at2"/>
<protein>
    <recommendedName>
        <fullName evidence="1 7">Imidazolonepropionase</fullName>
        <ecNumber evidence="1 7">3.5.2.7</ecNumber>
    </recommendedName>
    <alternativeName>
        <fullName evidence="7">Imidazolone-5-propionate hydrolase</fullName>
    </alternativeName>
</protein>
<gene>
    <name evidence="7" type="primary">hutI</name>
    <name evidence="9" type="ORF">A8990_107126</name>
</gene>
<dbReference type="InterPro" id="IPR011059">
    <property type="entry name" value="Metal-dep_hydrolase_composite"/>
</dbReference>
<dbReference type="GO" id="GO:0050480">
    <property type="term" value="F:imidazolonepropionase activity"/>
    <property type="evidence" value="ECO:0007669"/>
    <property type="project" value="UniProtKB-UniRule"/>
</dbReference>
<feature type="binding site" evidence="7">
    <location>
        <position position="195"/>
    </location>
    <ligand>
        <name>4-imidazolone-5-propanoate</name>
        <dbReference type="ChEBI" id="CHEBI:77893"/>
    </ligand>
</feature>
<evidence type="ECO:0000256" key="4">
    <source>
        <dbReference type="ARBA" id="ARBA00022808"/>
    </source>
</evidence>
<dbReference type="SUPFAM" id="SSF51338">
    <property type="entry name" value="Composite domain of metallo-dependent hydrolases"/>
    <property type="match status" value="2"/>
</dbReference>
<feature type="binding site" evidence="7">
    <location>
        <position position="260"/>
    </location>
    <ligand>
        <name>Fe(3+)</name>
        <dbReference type="ChEBI" id="CHEBI:29034"/>
    </ligand>
</feature>
<dbReference type="InterPro" id="IPR005920">
    <property type="entry name" value="HutI"/>
</dbReference>
<dbReference type="GO" id="GO:0005506">
    <property type="term" value="F:iron ion binding"/>
    <property type="evidence" value="ECO:0007669"/>
    <property type="project" value="UniProtKB-UniRule"/>
</dbReference>
<feature type="binding site" evidence="7">
    <location>
        <position position="162"/>
    </location>
    <ligand>
        <name>N-formimidoyl-L-glutamate</name>
        <dbReference type="ChEBI" id="CHEBI:58928"/>
    </ligand>
</feature>
<comment type="similarity">
    <text evidence="7">Belongs to the metallo-dependent hydrolases superfamily. HutI family.</text>
</comment>
<evidence type="ECO:0000256" key="6">
    <source>
        <dbReference type="ARBA" id="ARBA00023004"/>
    </source>
</evidence>
<feature type="binding site" evidence="7">
    <location>
        <position position="341"/>
    </location>
    <ligand>
        <name>4-imidazolone-5-propanoate</name>
        <dbReference type="ChEBI" id="CHEBI:77893"/>
    </ligand>
</feature>
<feature type="binding site" evidence="7">
    <location>
        <position position="338"/>
    </location>
    <ligand>
        <name>N-formimidoyl-L-glutamate</name>
        <dbReference type="ChEBI" id="CHEBI:58928"/>
    </ligand>
</feature>
<keyword evidence="5 7" id="KW-0862">Zinc</keyword>
<dbReference type="GO" id="GO:0008270">
    <property type="term" value="F:zinc ion binding"/>
    <property type="evidence" value="ECO:0007669"/>
    <property type="project" value="UniProtKB-UniRule"/>
</dbReference>
<sequence>MSSRGERVDLLLTDIGRLVTPPPGGNPRYGTEMSAVHEIEHAAIAIREGIIVLFGPESEVRQQLNGEGVEIAESVSAEGRLVVPGFVDPHTHLVHGGSREHELSLKRSGVPYLDILAQGGGILSTVRATRAASEQELLAKARKSLDIMLLNGVTTVEAKSGYGLSLEYELKQLRVAKQLDAEHPVDLVTTFMGAHAVPPEYKGRTDEYVELIVSSMLPEVSRQGLAECCDVFCEEGVFSVPQSRRILQEAARYGLRAKIHADEIVPLGGAELAGEIGAISAEHLLAASDQGLCSLAASGVIPVLLPGTSFNLGLKQHARAREMIDIHQLPVALSTDYNPGSCPTESLQLIMMLASLNLRMTPEEILTACTINAAAAIGRADAIGSIEARKRADVTILDAPNLAYLPYHFGINHTFGVIKSGSIVVWEGRLVEGEGRL</sequence>
<comment type="cofactor">
    <cofactor evidence="7">
        <name>Zn(2+)</name>
        <dbReference type="ChEBI" id="CHEBI:29105"/>
    </cofactor>
    <cofactor evidence="7">
        <name>Fe(3+)</name>
        <dbReference type="ChEBI" id="CHEBI:29034"/>
    </cofactor>
    <text evidence="7">Binds 1 zinc or iron ion per subunit.</text>
</comment>
<keyword evidence="6 7" id="KW-0408">Iron</keyword>
<feature type="binding site" evidence="7">
    <location>
        <position position="260"/>
    </location>
    <ligand>
        <name>Zn(2+)</name>
        <dbReference type="ChEBI" id="CHEBI:29105"/>
    </ligand>
</feature>
<feature type="binding site" evidence="7">
    <location>
        <position position="336"/>
    </location>
    <ligand>
        <name>Zn(2+)</name>
        <dbReference type="ChEBI" id="CHEBI:29105"/>
    </ligand>
</feature>
<dbReference type="Proteomes" id="UP000256304">
    <property type="component" value="Unassembled WGS sequence"/>
</dbReference>
<comment type="pathway">
    <text evidence="7">Amino-acid degradation; L-histidine degradation into L-glutamate; N-formimidoyl-L-glutamate from L-histidine: step 3/3.</text>
</comment>
<dbReference type="Pfam" id="PF01979">
    <property type="entry name" value="Amidohydro_1"/>
    <property type="match status" value="1"/>
</dbReference>
<evidence type="ECO:0000256" key="7">
    <source>
        <dbReference type="HAMAP-Rule" id="MF_00372"/>
    </source>
</evidence>
<keyword evidence="10" id="KW-1185">Reference proteome</keyword>
<keyword evidence="7" id="KW-0963">Cytoplasm</keyword>
<evidence type="ECO:0000313" key="9">
    <source>
        <dbReference type="EMBL" id="REE89030.1"/>
    </source>
</evidence>
<evidence type="ECO:0000256" key="5">
    <source>
        <dbReference type="ARBA" id="ARBA00022833"/>
    </source>
</evidence>
<feature type="binding site" evidence="7">
    <location>
        <position position="99"/>
    </location>
    <ligand>
        <name>4-imidazolone-5-propanoate</name>
        <dbReference type="ChEBI" id="CHEBI:77893"/>
    </ligand>
</feature>
<dbReference type="GO" id="GO:0005737">
    <property type="term" value="C:cytoplasm"/>
    <property type="evidence" value="ECO:0007669"/>
    <property type="project" value="UniProtKB-SubCell"/>
</dbReference>
<accession>A0A3D9S769</accession>
<dbReference type="Gene3D" id="3.20.20.140">
    <property type="entry name" value="Metal-dependent hydrolases"/>
    <property type="match status" value="1"/>
</dbReference>
<dbReference type="NCBIfam" id="TIGR01224">
    <property type="entry name" value="hutI"/>
    <property type="match status" value="1"/>
</dbReference>
<feature type="binding site" evidence="7">
    <location>
        <position position="90"/>
    </location>
    <ligand>
        <name>Zn(2+)</name>
        <dbReference type="ChEBI" id="CHEBI:29105"/>
    </ligand>
</feature>
<dbReference type="Gene3D" id="2.30.40.10">
    <property type="entry name" value="Urease, subunit C, domain 1"/>
    <property type="match status" value="1"/>
</dbReference>
<keyword evidence="2 7" id="KW-0479">Metal-binding</keyword>
<feature type="binding site" evidence="7">
    <location>
        <position position="263"/>
    </location>
    <ligand>
        <name>4-imidazolone-5-propanoate</name>
        <dbReference type="ChEBI" id="CHEBI:77893"/>
    </ligand>
</feature>
<keyword evidence="4 7" id="KW-0369">Histidine metabolism</keyword>
<dbReference type="SUPFAM" id="SSF51556">
    <property type="entry name" value="Metallo-dependent hydrolases"/>
    <property type="match status" value="1"/>
</dbReference>
<comment type="subcellular location">
    <subcellularLocation>
        <location evidence="7">Cytoplasm</location>
    </subcellularLocation>
</comment>
<feature type="binding site" evidence="7">
    <location>
        <position position="92"/>
    </location>
    <ligand>
        <name>Fe(3+)</name>
        <dbReference type="ChEBI" id="CHEBI:29034"/>
    </ligand>
</feature>
<dbReference type="AlphaFoldDB" id="A0A3D9S769"/>
<dbReference type="FunFam" id="3.20.20.140:FF:000007">
    <property type="entry name" value="Imidazolonepropionase"/>
    <property type="match status" value="1"/>
</dbReference>
<feature type="binding site" evidence="7">
    <location>
        <position position="340"/>
    </location>
    <ligand>
        <name>N-formimidoyl-L-glutamate</name>
        <dbReference type="ChEBI" id="CHEBI:58928"/>
    </ligand>
</feature>
<dbReference type="EMBL" id="QTTN01000007">
    <property type="protein sequence ID" value="REE89030.1"/>
    <property type="molecule type" value="Genomic_DNA"/>
</dbReference>
<comment type="caution">
    <text evidence="9">The sequence shown here is derived from an EMBL/GenBank/DDBJ whole genome shotgun (WGS) entry which is preliminary data.</text>
</comment>
<dbReference type="PANTHER" id="PTHR42752:SF1">
    <property type="entry name" value="IMIDAZOLONEPROPIONASE-RELATED"/>
    <property type="match status" value="1"/>
</dbReference>
<feature type="binding site" evidence="7">
    <location>
        <position position="92"/>
    </location>
    <ligand>
        <name>Zn(2+)</name>
        <dbReference type="ChEBI" id="CHEBI:29105"/>
    </ligand>
</feature>
<dbReference type="UniPathway" id="UPA00379">
    <property type="reaction ID" value="UER00551"/>
</dbReference>
<dbReference type="RefSeq" id="WP_116188533.1">
    <property type="nucleotide sequence ID" value="NZ_QTTN01000007.1"/>
</dbReference>
<organism evidence="9 10">
    <name type="scientific">Paenibacillus taihuensis</name>
    <dbReference type="NCBI Taxonomy" id="1156355"/>
    <lineage>
        <taxon>Bacteria</taxon>
        <taxon>Bacillati</taxon>
        <taxon>Bacillota</taxon>
        <taxon>Bacilli</taxon>
        <taxon>Bacillales</taxon>
        <taxon>Paenibacillaceae</taxon>
        <taxon>Paenibacillus</taxon>
    </lineage>
</organism>
<proteinExistence type="inferred from homology"/>
<evidence type="ECO:0000256" key="1">
    <source>
        <dbReference type="ARBA" id="ARBA00012864"/>
    </source>
</evidence>
<evidence type="ECO:0000259" key="8">
    <source>
        <dbReference type="Pfam" id="PF01979"/>
    </source>
</evidence>
<dbReference type="CDD" id="cd01296">
    <property type="entry name" value="Imidazolone-5PH"/>
    <property type="match status" value="1"/>
</dbReference>
<dbReference type="EC" id="3.5.2.7" evidence="1 7"/>
<dbReference type="PANTHER" id="PTHR42752">
    <property type="entry name" value="IMIDAZOLONEPROPIONASE"/>
    <property type="match status" value="1"/>
</dbReference>
<dbReference type="InterPro" id="IPR006680">
    <property type="entry name" value="Amidohydro-rel"/>
</dbReference>
<evidence type="ECO:0000256" key="2">
    <source>
        <dbReference type="ARBA" id="ARBA00022723"/>
    </source>
</evidence>
<reference evidence="9 10" key="1">
    <citation type="submission" date="2018-08" db="EMBL/GenBank/DDBJ databases">
        <title>Genomic Encyclopedia of Type Strains, Phase III (KMG-III): the genomes of soil and plant-associated and newly described type strains.</title>
        <authorList>
            <person name="Whitman W."/>
        </authorList>
    </citation>
    <scope>NUCLEOTIDE SEQUENCE [LARGE SCALE GENOMIC DNA]</scope>
    <source>
        <strain evidence="9 10">CGMCC 1.10966</strain>
    </source>
</reference>
<feature type="binding site" evidence="7">
    <location>
        <position position="336"/>
    </location>
    <ligand>
        <name>Fe(3+)</name>
        <dbReference type="ChEBI" id="CHEBI:29034"/>
    </ligand>
</feature>
<keyword evidence="3 7" id="KW-0378">Hydrolase</keyword>